<evidence type="ECO:0000259" key="1">
    <source>
        <dbReference type="PROSITE" id="PS51725"/>
    </source>
</evidence>
<sequence length="95" mass="10612">MVSLIAKITAIPGKETQLMEAITNLTKITREETGCITYIPHVSVENTAEIIIFEQYVDEAALQYHASSPHFNAVFAERSGELLSKPIEVTMLKEF</sequence>
<evidence type="ECO:0000313" key="3">
    <source>
        <dbReference type="Proteomes" id="UP000035704"/>
    </source>
</evidence>
<dbReference type="InterPro" id="IPR050744">
    <property type="entry name" value="AI-2_Isomerase_LsrG"/>
</dbReference>
<accession>A0A0G3WE07</accession>
<dbReference type="PANTHER" id="PTHR33336:SF3">
    <property type="entry name" value="ABM DOMAIN-CONTAINING PROTEIN"/>
    <property type="match status" value="1"/>
</dbReference>
<dbReference type="InterPro" id="IPR011008">
    <property type="entry name" value="Dimeric_a/b-barrel"/>
</dbReference>
<name>A0A0G3WE07_9CLOT</name>
<dbReference type="AlphaFoldDB" id="A0A0G3WE07"/>
<organism evidence="2 3">
    <name type="scientific">Clostridium aceticum</name>
    <dbReference type="NCBI Taxonomy" id="84022"/>
    <lineage>
        <taxon>Bacteria</taxon>
        <taxon>Bacillati</taxon>
        <taxon>Bacillota</taxon>
        <taxon>Clostridia</taxon>
        <taxon>Eubacteriales</taxon>
        <taxon>Clostridiaceae</taxon>
        <taxon>Clostridium</taxon>
    </lineage>
</organism>
<dbReference type="GO" id="GO:0003824">
    <property type="term" value="F:catalytic activity"/>
    <property type="evidence" value="ECO:0007669"/>
    <property type="project" value="TreeGrafter"/>
</dbReference>
<evidence type="ECO:0000313" key="2">
    <source>
        <dbReference type="EMBL" id="AKL96911.1"/>
    </source>
</evidence>
<dbReference type="RefSeq" id="WP_052661321.1">
    <property type="nucleotide sequence ID" value="NZ_CP009687.1"/>
</dbReference>
<feature type="domain" description="ABM" evidence="1">
    <location>
        <begin position="2"/>
        <end position="91"/>
    </location>
</feature>
<dbReference type="OrthoDB" id="287932at2"/>
<protein>
    <recommendedName>
        <fullName evidence="1">ABM domain-containing protein</fullName>
    </recommendedName>
</protein>
<keyword evidence="3" id="KW-1185">Reference proteome</keyword>
<dbReference type="Gene3D" id="3.30.70.100">
    <property type="match status" value="1"/>
</dbReference>
<dbReference type="PATRIC" id="fig|84022.6.peg.3550"/>
<gene>
    <name evidence="2" type="ORF">CACET_c34680</name>
</gene>
<dbReference type="Pfam" id="PF03992">
    <property type="entry name" value="ABM"/>
    <property type="match status" value="1"/>
</dbReference>
<dbReference type="KEGG" id="cace:CACET_c34680"/>
<dbReference type="PANTHER" id="PTHR33336">
    <property type="entry name" value="QUINOL MONOOXYGENASE YGIN-RELATED"/>
    <property type="match status" value="1"/>
</dbReference>
<dbReference type="SUPFAM" id="SSF54909">
    <property type="entry name" value="Dimeric alpha+beta barrel"/>
    <property type="match status" value="1"/>
</dbReference>
<dbReference type="EMBL" id="CP009687">
    <property type="protein sequence ID" value="AKL96911.1"/>
    <property type="molecule type" value="Genomic_DNA"/>
</dbReference>
<dbReference type="Proteomes" id="UP000035704">
    <property type="component" value="Chromosome"/>
</dbReference>
<dbReference type="InterPro" id="IPR007138">
    <property type="entry name" value="ABM_dom"/>
</dbReference>
<dbReference type="PROSITE" id="PS51725">
    <property type="entry name" value="ABM"/>
    <property type="match status" value="1"/>
</dbReference>
<reference evidence="2 3" key="1">
    <citation type="submission" date="2014-10" db="EMBL/GenBank/DDBJ databases">
        <title>Genome sequence of Clostridium aceticum DSM 1496.</title>
        <authorList>
            <person name="Poehlein A."/>
            <person name="Schiel-Bengelsdorf B."/>
            <person name="Gottschalk G."/>
            <person name="Duerre P."/>
            <person name="Daniel R."/>
        </authorList>
    </citation>
    <scope>NUCLEOTIDE SEQUENCE [LARGE SCALE GENOMIC DNA]</scope>
    <source>
        <strain evidence="2 3">DSM 1496</strain>
    </source>
</reference>
<proteinExistence type="predicted"/>